<comment type="catalytic activity">
    <reaction evidence="4">
        <text>UTP + H2O = UMP + diphosphate + H(+)</text>
        <dbReference type="Rhea" id="RHEA:29395"/>
        <dbReference type="ChEBI" id="CHEBI:15377"/>
        <dbReference type="ChEBI" id="CHEBI:15378"/>
        <dbReference type="ChEBI" id="CHEBI:33019"/>
        <dbReference type="ChEBI" id="CHEBI:46398"/>
        <dbReference type="ChEBI" id="CHEBI:57865"/>
        <dbReference type="EC" id="3.6.1.9"/>
    </reaction>
</comment>
<dbReference type="EMBL" id="QRDJ01000006">
    <property type="protein sequence ID" value="REC96561.1"/>
    <property type="molecule type" value="Genomic_DNA"/>
</dbReference>
<dbReference type="HAMAP" id="MF_00528">
    <property type="entry name" value="Maf"/>
    <property type="match status" value="1"/>
</dbReference>
<feature type="site" description="Important for substrate specificity" evidence="4">
    <location>
        <position position="157"/>
    </location>
</feature>
<dbReference type="PANTHER" id="PTHR43213:SF5">
    <property type="entry name" value="BIFUNCTIONAL DTTP_UTP PYROPHOSPHATASE_METHYLTRANSFERASE PROTEIN-RELATED"/>
    <property type="match status" value="1"/>
</dbReference>
<comment type="similarity">
    <text evidence="4">Belongs to the Maf family. YhdE subfamily.</text>
</comment>
<dbReference type="NCBIfam" id="TIGR00172">
    <property type="entry name" value="maf"/>
    <property type="match status" value="1"/>
</dbReference>
<feature type="active site" description="Proton acceptor" evidence="4">
    <location>
        <position position="74"/>
    </location>
</feature>
<comment type="subcellular location">
    <subcellularLocation>
        <location evidence="4">Cytoplasm</location>
    </subcellularLocation>
</comment>
<reference evidence="5 6" key="1">
    <citation type="submission" date="2018-07" db="EMBL/GenBank/DDBJ databases">
        <title>Genomic Encyclopedia of Type Strains, Phase IV (KMG-IV): sequencing the most valuable type-strain genomes for metagenomic binning, comparative biology and taxonomic classification.</title>
        <authorList>
            <person name="Goeker M."/>
        </authorList>
    </citation>
    <scope>NUCLEOTIDE SEQUENCE [LARGE SCALE GENOMIC DNA]</scope>
    <source>
        <strain evidence="5 6">DSM 14324</strain>
    </source>
</reference>
<comment type="catalytic activity">
    <reaction evidence="4">
        <text>dTTP + H2O = dTMP + diphosphate + H(+)</text>
        <dbReference type="Rhea" id="RHEA:28534"/>
        <dbReference type="ChEBI" id="CHEBI:15377"/>
        <dbReference type="ChEBI" id="CHEBI:15378"/>
        <dbReference type="ChEBI" id="CHEBI:33019"/>
        <dbReference type="ChEBI" id="CHEBI:37568"/>
        <dbReference type="ChEBI" id="CHEBI:63528"/>
        <dbReference type="EC" id="3.6.1.9"/>
    </reaction>
</comment>
<comment type="function">
    <text evidence="4">Nucleoside triphosphate pyrophosphatase that hydrolyzes dTTP and UTP. May have a dual role in cell division arrest and in preventing the incorporation of modified nucleotides into cellular nucleic acids.</text>
</comment>
<keyword evidence="4" id="KW-0963">Cytoplasm</keyword>
<dbReference type="Proteomes" id="UP000256334">
    <property type="component" value="Unassembled WGS sequence"/>
</dbReference>
<dbReference type="EC" id="3.6.1.9" evidence="4"/>
<comment type="caution">
    <text evidence="5">The sequence shown here is derived from an EMBL/GenBank/DDBJ whole genome shotgun (WGS) entry which is preliminary data.</text>
</comment>
<dbReference type="GO" id="GO:0036221">
    <property type="term" value="F:UTP diphosphatase activity"/>
    <property type="evidence" value="ECO:0007669"/>
    <property type="project" value="RHEA"/>
</dbReference>
<gene>
    <name evidence="5" type="ORF">C8D72_1252</name>
</gene>
<dbReference type="PIRSF" id="PIRSF006305">
    <property type="entry name" value="Maf"/>
    <property type="match status" value="1"/>
</dbReference>
<evidence type="ECO:0000256" key="3">
    <source>
        <dbReference type="ARBA" id="ARBA00023080"/>
    </source>
</evidence>
<feature type="site" description="Important for substrate specificity" evidence="4">
    <location>
        <position position="16"/>
    </location>
</feature>
<dbReference type="CDD" id="cd00555">
    <property type="entry name" value="Maf"/>
    <property type="match status" value="1"/>
</dbReference>
<evidence type="ECO:0000256" key="1">
    <source>
        <dbReference type="ARBA" id="ARBA00001968"/>
    </source>
</evidence>
<dbReference type="GO" id="GO:0009117">
    <property type="term" value="P:nucleotide metabolic process"/>
    <property type="evidence" value="ECO:0007669"/>
    <property type="project" value="UniProtKB-KW"/>
</dbReference>
<comment type="caution">
    <text evidence="4">Lacks conserved residue(s) required for the propagation of feature annotation.</text>
</comment>
<dbReference type="InterPro" id="IPR029001">
    <property type="entry name" value="ITPase-like_fam"/>
</dbReference>
<evidence type="ECO:0000256" key="2">
    <source>
        <dbReference type="ARBA" id="ARBA00022801"/>
    </source>
</evidence>
<dbReference type="GO" id="GO:0036218">
    <property type="term" value="F:dTTP diphosphatase activity"/>
    <property type="evidence" value="ECO:0007669"/>
    <property type="project" value="RHEA"/>
</dbReference>
<keyword evidence="6" id="KW-1185">Reference proteome</keyword>
<proteinExistence type="inferred from homology"/>
<dbReference type="GO" id="GO:0005737">
    <property type="term" value="C:cytoplasm"/>
    <property type="evidence" value="ECO:0007669"/>
    <property type="project" value="UniProtKB-SubCell"/>
</dbReference>
<feature type="site" description="Important for substrate specificity" evidence="4">
    <location>
        <position position="75"/>
    </location>
</feature>
<comment type="cofactor">
    <cofactor evidence="1 4">
        <name>a divalent metal cation</name>
        <dbReference type="ChEBI" id="CHEBI:60240"/>
    </cofactor>
</comment>
<dbReference type="SUPFAM" id="SSF52972">
    <property type="entry name" value="ITPase-like"/>
    <property type="match status" value="1"/>
</dbReference>
<sequence length="211" mass="22170">MCMSSPDLILASASPRRLELLTTIDVVACACPVDLDETPHVDEPARDYVMRLAREKALAGQQAAGSELPVLGGDTALSVDGQILGKPESDDQARAWLRNLSGRSHQVISAVAVTGPAGLLEACVISDVHFRLMEEAEINAYVASGEGRDKAGGYALQGRAAMFVSRIEGSWSGIVGLPLCETAQLLARQGVTPWLTGNELTGNESIRGGAS</sequence>
<accession>A0A3D9E0M6</accession>
<organism evidence="5 6">
    <name type="scientific">Kushneria indalinina DSM 14324</name>
    <dbReference type="NCBI Taxonomy" id="1122140"/>
    <lineage>
        <taxon>Bacteria</taxon>
        <taxon>Pseudomonadati</taxon>
        <taxon>Pseudomonadota</taxon>
        <taxon>Gammaproteobacteria</taxon>
        <taxon>Oceanospirillales</taxon>
        <taxon>Halomonadaceae</taxon>
        <taxon>Kushneria</taxon>
    </lineage>
</organism>
<dbReference type="InterPro" id="IPR003697">
    <property type="entry name" value="Maf-like"/>
</dbReference>
<protein>
    <recommendedName>
        <fullName evidence="4">dTTP/UTP pyrophosphatase</fullName>
        <shortName evidence="4">dTTPase/UTPase</shortName>
        <ecNumber evidence="4">3.6.1.9</ecNumber>
    </recommendedName>
    <alternativeName>
        <fullName evidence="4">Nucleoside triphosphate pyrophosphatase</fullName>
    </alternativeName>
    <alternativeName>
        <fullName evidence="4">Nucleotide pyrophosphatase</fullName>
        <shortName evidence="4">Nucleotide PPase</shortName>
    </alternativeName>
</protein>
<evidence type="ECO:0000256" key="4">
    <source>
        <dbReference type="HAMAP-Rule" id="MF_00528"/>
    </source>
</evidence>
<keyword evidence="2 4" id="KW-0378">Hydrolase</keyword>
<keyword evidence="3 4" id="KW-0546">Nucleotide metabolism</keyword>
<name>A0A3D9E0M6_9GAMM</name>
<dbReference type="AlphaFoldDB" id="A0A3D9E0M6"/>
<evidence type="ECO:0000313" key="6">
    <source>
        <dbReference type="Proteomes" id="UP000256334"/>
    </source>
</evidence>
<dbReference type="PANTHER" id="PTHR43213">
    <property type="entry name" value="BIFUNCTIONAL DTTP/UTP PYROPHOSPHATASE/METHYLTRANSFERASE PROTEIN-RELATED"/>
    <property type="match status" value="1"/>
</dbReference>
<evidence type="ECO:0000313" key="5">
    <source>
        <dbReference type="EMBL" id="REC96561.1"/>
    </source>
</evidence>
<dbReference type="Gene3D" id="3.90.950.10">
    <property type="match status" value="1"/>
</dbReference>
<dbReference type="Pfam" id="PF02545">
    <property type="entry name" value="Maf"/>
    <property type="match status" value="1"/>
</dbReference>